<dbReference type="OrthoDB" id="3191971at2"/>
<keyword evidence="3" id="KW-1185">Reference proteome</keyword>
<keyword evidence="1" id="KW-0812">Transmembrane</keyword>
<evidence type="ECO:0000313" key="2">
    <source>
        <dbReference type="EMBL" id="EFU73107.1"/>
    </source>
</evidence>
<dbReference type="InterPro" id="IPR021707">
    <property type="entry name" value="DUF3290"/>
</dbReference>
<gene>
    <name evidence="2" type="ORF">HMPREF9088_2062</name>
</gene>
<reference evidence="2 3" key="1">
    <citation type="submission" date="2010-12" db="EMBL/GenBank/DDBJ databases">
        <authorList>
            <person name="Muzny D."/>
            <person name="Qin X."/>
            <person name="Deng J."/>
            <person name="Jiang H."/>
            <person name="Liu Y."/>
            <person name="Qu J."/>
            <person name="Song X.-Z."/>
            <person name="Zhang L."/>
            <person name="Thornton R."/>
            <person name="Coyle M."/>
            <person name="Francisco L."/>
            <person name="Jackson L."/>
            <person name="Javaid M."/>
            <person name="Korchina V."/>
            <person name="Kovar C."/>
            <person name="Mata R."/>
            <person name="Mathew T."/>
            <person name="Ngo R."/>
            <person name="Nguyen L."/>
            <person name="Nguyen N."/>
            <person name="Okwuonu G."/>
            <person name="Ongeri F."/>
            <person name="Pham C."/>
            <person name="Simmons D."/>
            <person name="Wilczek-Boney K."/>
            <person name="Hale W."/>
            <person name="Jakkamsetti A."/>
            <person name="Pham P."/>
            <person name="Ruth R."/>
            <person name="San Lucas F."/>
            <person name="Warren J."/>
            <person name="Zhang J."/>
            <person name="Zhao Z."/>
            <person name="Zhou C."/>
            <person name="Zhu D."/>
            <person name="Lee S."/>
            <person name="Bess C."/>
            <person name="Blankenburg K."/>
            <person name="Forbes L."/>
            <person name="Fu Q."/>
            <person name="Gubbala S."/>
            <person name="Hirani K."/>
            <person name="Jayaseelan J.C."/>
            <person name="Lara F."/>
            <person name="Munidasa M."/>
            <person name="Palculict T."/>
            <person name="Patil S."/>
            <person name="Pu L.-L."/>
            <person name="Saada N."/>
            <person name="Tang L."/>
            <person name="Weissenberger G."/>
            <person name="Zhu Y."/>
            <person name="Hemphill L."/>
            <person name="Shang Y."/>
            <person name="Youmans B."/>
            <person name="Ayvaz T."/>
            <person name="Ross M."/>
            <person name="Santibanez J."/>
            <person name="Aqrawi P."/>
            <person name="Gross S."/>
            <person name="Joshi V."/>
            <person name="Fowler G."/>
            <person name="Nazareth L."/>
            <person name="Reid J."/>
            <person name="Worley K."/>
            <person name="Petrosino J."/>
            <person name="Highlander S."/>
            <person name="Gibbs R."/>
        </authorList>
    </citation>
    <scope>NUCLEOTIDE SEQUENCE [LARGE SCALE GENOMIC DNA]</scope>
    <source>
        <strain evidence="3">DSM 15952 / CCUG 50447 / LMG 22039 / TP 1.5</strain>
    </source>
</reference>
<dbReference type="STRING" id="888064.HMPREF9088_2062"/>
<keyword evidence="1" id="KW-0472">Membrane</keyword>
<keyword evidence="1" id="KW-1133">Transmembrane helix</keyword>
<evidence type="ECO:0000313" key="3">
    <source>
        <dbReference type="Proteomes" id="UP000010296"/>
    </source>
</evidence>
<protein>
    <recommendedName>
        <fullName evidence="4">DUF3290 domain-containing protein</fullName>
    </recommendedName>
</protein>
<dbReference type="PATRIC" id="fig|888064.11.peg.1684"/>
<sequence length="148" mass="17171">MSFYSVEFLKNQATVNDLFKYGLLFVVLGLLLLVFSLYMKHRLQTKYRDLSIIFFLILLLITGIQFSNYESNRSQHTGISTMVTFVQRVAHMKHVSEDEIYVNNTQLVDELLVKIDDSYYRVDLSQDGQSFTLAKTQLVNTDIVLVTQ</sequence>
<name>E6LI72_ENTI1</name>
<feature type="transmembrane region" description="Helical" evidence="1">
    <location>
        <begin position="50"/>
        <end position="67"/>
    </location>
</feature>
<proteinExistence type="predicted"/>
<dbReference type="EMBL" id="AEPV01000080">
    <property type="protein sequence ID" value="EFU73107.1"/>
    <property type="molecule type" value="Genomic_DNA"/>
</dbReference>
<dbReference type="Pfam" id="PF11694">
    <property type="entry name" value="DUF3290"/>
    <property type="match status" value="1"/>
</dbReference>
<evidence type="ECO:0000256" key="1">
    <source>
        <dbReference type="SAM" id="Phobius"/>
    </source>
</evidence>
<dbReference type="HOGENOM" id="CLU_125416_1_1_9"/>
<organism evidence="2 3">
    <name type="scientific">Enterococcus italicus (strain DSM 15952 / CCUG 50447 / LMG 22039 / TP 1.5)</name>
    <dbReference type="NCBI Taxonomy" id="888064"/>
    <lineage>
        <taxon>Bacteria</taxon>
        <taxon>Bacillati</taxon>
        <taxon>Bacillota</taxon>
        <taxon>Bacilli</taxon>
        <taxon>Lactobacillales</taxon>
        <taxon>Enterococcaceae</taxon>
        <taxon>Enterococcus</taxon>
    </lineage>
</organism>
<dbReference type="Proteomes" id="UP000010296">
    <property type="component" value="Unassembled WGS sequence"/>
</dbReference>
<dbReference type="eggNOG" id="ENOG5032ZGB">
    <property type="taxonomic scope" value="Bacteria"/>
</dbReference>
<accession>E6LI72</accession>
<dbReference type="AlphaFoldDB" id="E6LI72"/>
<feature type="transmembrane region" description="Helical" evidence="1">
    <location>
        <begin position="18"/>
        <end position="38"/>
    </location>
</feature>
<comment type="caution">
    <text evidence="2">The sequence shown here is derived from an EMBL/GenBank/DDBJ whole genome shotgun (WGS) entry which is preliminary data.</text>
</comment>
<evidence type="ECO:0008006" key="4">
    <source>
        <dbReference type="Google" id="ProtNLM"/>
    </source>
</evidence>
<dbReference type="RefSeq" id="WP_007209073.1">
    <property type="nucleotide sequence ID" value="NZ_GL622241.1"/>
</dbReference>